<dbReference type="InterPro" id="IPR014718">
    <property type="entry name" value="GH-type_carb-bd"/>
</dbReference>
<keyword evidence="2 6" id="KW-0456">Lyase</keyword>
<gene>
    <name evidence="6" type="ORF">C8D82_11490</name>
</gene>
<dbReference type="InterPro" id="IPR011013">
    <property type="entry name" value="Gal_mutarotase_sf_dom"/>
</dbReference>
<dbReference type="SUPFAM" id="SSF74650">
    <property type="entry name" value="Galactose mutarotase-like"/>
    <property type="match status" value="1"/>
</dbReference>
<dbReference type="InterPro" id="IPR011071">
    <property type="entry name" value="Lyase_8-like_C"/>
</dbReference>
<dbReference type="InterPro" id="IPR008929">
    <property type="entry name" value="Chondroitin_lyas"/>
</dbReference>
<keyword evidence="7" id="KW-1185">Reference proteome</keyword>
<comment type="similarity">
    <text evidence="1">Belongs to the polysaccharide lyase 8 family.</text>
</comment>
<name>A0A2U1AYG5_9BACT</name>
<dbReference type="GO" id="GO:0030246">
    <property type="term" value="F:carbohydrate binding"/>
    <property type="evidence" value="ECO:0007669"/>
    <property type="project" value="InterPro"/>
</dbReference>
<evidence type="ECO:0000259" key="4">
    <source>
        <dbReference type="Pfam" id="PF02278"/>
    </source>
</evidence>
<feature type="chain" id="PRO_5015724325" evidence="3">
    <location>
        <begin position="20"/>
        <end position="767"/>
    </location>
</feature>
<accession>A0A2U1AYG5</accession>
<proteinExistence type="inferred from homology"/>
<evidence type="ECO:0000256" key="2">
    <source>
        <dbReference type="ARBA" id="ARBA00023239"/>
    </source>
</evidence>
<dbReference type="SUPFAM" id="SSF48230">
    <property type="entry name" value="Chondroitin AC/alginate lyase"/>
    <property type="match status" value="1"/>
</dbReference>
<organism evidence="6 7">
    <name type="scientific">Victivallis vadensis</name>
    <dbReference type="NCBI Taxonomy" id="172901"/>
    <lineage>
        <taxon>Bacteria</taxon>
        <taxon>Pseudomonadati</taxon>
        <taxon>Lentisphaerota</taxon>
        <taxon>Lentisphaeria</taxon>
        <taxon>Victivallales</taxon>
        <taxon>Victivallaceae</taxon>
        <taxon>Victivallis</taxon>
    </lineage>
</organism>
<dbReference type="AlphaFoldDB" id="A0A2U1AYG5"/>
<evidence type="ECO:0000256" key="3">
    <source>
        <dbReference type="SAM" id="SignalP"/>
    </source>
</evidence>
<feature type="signal peptide" evidence="3">
    <location>
        <begin position="1"/>
        <end position="19"/>
    </location>
</feature>
<feature type="domain" description="Polysaccharide lyase family 8 C-terminal" evidence="5">
    <location>
        <begin position="669"/>
        <end position="727"/>
    </location>
</feature>
<dbReference type="Proteomes" id="UP000245959">
    <property type="component" value="Unassembled WGS sequence"/>
</dbReference>
<dbReference type="SUPFAM" id="SSF49863">
    <property type="entry name" value="Hyaluronate lyase-like, C-terminal domain"/>
    <property type="match status" value="1"/>
</dbReference>
<dbReference type="InterPro" id="IPR004103">
    <property type="entry name" value="Lyase_8_C"/>
</dbReference>
<dbReference type="GO" id="GO:0005576">
    <property type="term" value="C:extracellular region"/>
    <property type="evidence" value="ECO:0007669"/>
    <property type="project" value="InterPro"/>
</dbReference>
<evidence type="ECO:0000313" key="7">
    <source>
        <dbReference type="Proteomes" id="UP000245959"/>
    </source>
</evidence>
<dbReference type="RefSeq" id="WP_165832989.1">
    <property type="nucleotide sequence ID" value="NZ_CABMMC010000060.1"/>
</dbReference>
<comment type="caution">
    <text evidence="6">The sequence shown here is derived from an EMBL/GenBank/DDBJ whole genome shotgun (WGS) entry which is preliminary data.</text>
</comment>
<keyword evidence="3" id="KW-0732">Signal</keyword>
<evidence type="ECO:0000313" key="6">
    <source>
        <dbReference type="EMBL" id="PVY41476.1"/>
    </source>
</evidence>
<reference evidence="6 7" key="1">
    <citation type="submission" date="2018-04" db="EMBL/GenBank/DDBJ databases">
        <title>Genomic Encyclopedia of Type Strains, Phase IV (KMG-IV): sequencing the most valuable type-strain genomes for metagenomic binning, comparative biology and taxonomic classification.</title>
        <authorList>
            <person name="Goeker M."/>
        </authorList>
    </citation>
    <scope>NUCLEOTIDE SEQUENCE [LARGE SCALE GENOMIC DNA]</scope>
    <source>
        <strain evidence="6 7">DSM 14823</strain>
    </source>
</reference>
<sequence>MKQWIPALAALLVALAASASDKNDALRKLRDKWSTQRFYTAETRSGAELAELLDDNGSFANLRELENEFKKNNYGRKKFDQWELQQKVLNRLLVPAFEQLKRISGDLADGKIPEAGRAEVKRRLYKGVLNYAKMEFSRDGMQNGRFHGSCFAMPHAAVAIYFQNYKDMTSGEYPEVAKALQRLAFQAWSQPLRNNATDRDPVRIERFRGNAGWVGGNATAYRPLLESALVNNSVKMVDVTAEVARRSISRVSQNTYDTAFWIEGFTADGAGWGHGRQCLVWGYPIHGTNGSLNIIARLNGTPWASSLSPEVLQTVFEFFRGSAFYFYKGTIPPVLERGNAHPGYANKRMIPSMTLADSLNRDFRLRMNKEQLAELDQFRREAGEKNLFMLNFPMGQYHGTRYFFNNDDLIRKNPDYYVFVNMASSRTNGLESYYGGANGFNLFTCDGQTLFEREGGESAKALGAATLTMLPGTTARQVKQLNPVQNWIGYGSKGAFAAGAVAPDQDAAAGFIFDKVNYAVVETPTRKEENPEILKLRANKAYFFFGDLFLALGAGITNLAPEYGGDIFTTVEQTLKKGGSPVVSKHGVEWVENNGFVYGVLPPATAGKIAHKSEKRMTGWRKLSQANKNAGENEVELFSMWIDHGRNVDNGFYAYFVSCDGKAPERLPEILANTVKVQAAALDGTVEAIFYDASVRLKTPHGTISVSAPCALVAEFDGASVELTAADGLMNRNLRELAVTVDGKPYRLELPGGELLGKAATKRFNLQ</sequence>
<feature type="domain" description="Polysaccharide lyase family 8 central" evidence="4">
    <location>
        <begin position="401"/>
        <end position="657"/>
    </location>
</feature>
<dbReference type="Gene3D" id="1.50.10.100">
    <property type="entry name" value="Chondroitin AC/alginate lyase"/>
    <property type="match status" value="1"/>
</dbReference>
<dbReference type="GeneID" id="78295441"/>
<evidence type="ECO:0000259" key="5">
    <source>
        <dbReference type="Pfam" id="PF02884"/>
    </source>
</evidence>
<dbReference type="Pfam" id="PF02884">
    <property type="entry name" value="Lyase_8_C"/>
    <property type="match status" value="1"/>
</dbReference>
<dbReference type="EMBL" id="QEKH01000014">
    <property type="protein sequence ID" value="PVY41476.1"/>
    <property type="molecule type" value="Genomic_DNA"/>
</dbReference>
<evidence type="ECO:0000256" key="1">
    <source>
        <dbReference type="ARBA" id="ARBA00006699"/>
    </source>
</evidence>
<dbReference type="GO" id="GO:0005975">
    <property type="term" value="P:carbohydrate metabolic process"/>
    <property type="evidence" value="ECO:0007669"/>
    <property type="project" value="InterPro"/>
</dbReference>
<dbReference type="Gene3D" id="2.70.98.10">
    <property type="match status" value="1"/>
</dbReference>
<dbReference type="GO" id="GO:0016837">
    <property type="term" value="F:carbon-oxygen lyase activity, acting on polysaccharides"/>
    <property type="evidence" value="ECO:0007669"/>
    <property type="project" value="UniProtKB-ARBA"/>
</dbReference>
<protein>
    <submittedName>
        <fullName evidence="6">Polysaccharide lyase family 8-like protein</fullName>
    </submittedName>
</protein>
<dbReference type="Pfam" id="PF02278">
    <property type="entry name" value="Lyase_8"/>
    <property type="match status" value="1"/>
</dbReference>
<dbReference type="InterPro" id="IPR003159">
    <property type="entry name" value="Lyase_8_central_dom"/>
</dbReference>
<dbReference type="Gene3D" id="2.60.220.10">
    <property type="entry name" value="Polysaccharide lyase family 8-like, C-terminal"/>
    <property type="match status" value="1"/>
</dbReference>